<sequence length="303" mass="32030">MSRSFGTALVAAALLAGGCLDAEDGATAPAPVIHTQSAGMNGIYVNAYLVETEHGVVAVDAMLTVSDAIALRQKLDGLGKPLLAVLLTHGHPDHYNGVTELVRGLDAPILATAAVDQVIRRDDEAKAAQWTPVFGEEWPAARTFPSRIVASGETVTLDDVSFQVEDLGPGESHADSIWVIKADPPIAFIGDAAFNGTHSYLSDGHSGEWLGNLDTLEQALGPDTVVYPGHGEQGTVELLDPQRAYLHLYRDTVRSLSDGESLTPEAKESLTGVMKGHLPTDKLEFLIPLGADPVAAELAREAE</sequence>
<evidence type="ECO:0000256" key="1">
    <source>
        <dbReference type="ARBA" id="ARBA00005250"/>
    </source>
</evidence>
<accession>A0ABT5CA77</accession>
<evidence type="ECO:0000313" key="5">
    <source>
        <dbReference type="Proteomes" id="UP001217485"/>
    </source>
</evidence>
<gene>
    <name evidence="4" type="ORF">POL72_34445</name>
</gene>
<dbReference type="Proteomes" id="UP001217485">
    <property type="component" value="Unassembled WGS sequence"/>
</dbReference>
<dbReference type="InterPro" id="IPR001279">
    <property type="entry name" value="Metallo-B-lactamas"/>
</dbReference>
<name>A0ABT5CA77_9BACT</name>
<protein>
    <submittedName>
        <fullName evidence="4">MBL fold metallo-hydrolase</fullName>
    </submittedName>
</protein>
<comment type="caution">
    <text evidence="4">The sequence shown here is derived from an EMBL/GenBank/DDBJ whole genome shotgun (WGS) entry which is preliminary data.</text>
</comment>
<dbReference type="SUPFAM" id="SSF56281">
    <property type="entry name" value="Metallo-hydrolase/oxidoreductase"/>
    <property type="match status" value="1"/>
</dbReference>
<dbReference type="InterPro" id="IPR036866">
    <property type="entry name" value="RibonucZ/Hydroxyglut_hydro"/>
</dbReference>
<comment type="similarity">
    <text evidence="1">Belongs to the metallo-beta-lactamase superfamily. Class-B beta-lactamase family.</text>
</comment>
<feature type="signal peptide" evidence="2">
    <location>
        <begin position="1"/>
        <end position="22"/>
    </location>
</feature>
<dbReference type="InterPro" id="IPR050855">
    <property type="entry name" value="NDM-1-like"/>
</dbReference>
<dbReference type="PANTHER" id="PTHR42951:SF4">
    <property type="entry name" value="ACYL-COENZYME A THIOESTERASE MBLAC2"/>
    <property type="match status" value="1"/>
</dbReference>
<dbReference type="PROSITE" id="PS51257">
    <property type="entry name" value="PROKAR_LIPOPROTEIN"/>
    <property type="match status" value="1"/>
</dbReference>
<dbReference type="RefSeq" id="WP_272101030.1">
    <property type="nucleotide sequence ID" value="NZ_JAQNDK010000004.1"/>
</dbReference>
<keyword evidence="5" id="KW-1185">Reference proteome</keyword>
<evidence type="ECO:0000259" key="3">
    <source>
        <dbReference type="SMART" id="SM00849"/>
    </source>
</evidence>
<evidence type="ECO:0000313" key="4">
    <source>
        <dbReference type="EMBL" id="MDC0682878.1"/>
    </source>
</evidence>
<dbReference type="SMART" id="SM00849">
    <property type="entry name" value="Lactamase_B"/>
    <property type="match status" value="1"/>
</dbReference>
<feature type="chain" id="PRO_5047294836" evidence="2">
    <location>
        <begin position="23"/>
        <end position="303"/>
    </location>
</feature>
<dbReference type="Gene3D" id="3.60.15.10">
    <property type="entry name" value="Ribonuclease Z/Hydroxyacylglutathione hydrolase-like"/>
    <property type="match status" value="1"/>
</dbReference>
<dbReference type="Pfam" id="PF00753">
    <property type="entry name" value="Lactamase_B"/>
    <property type="match status" value="1"/>
</dbReference>
<dbReference type="PANTHER" id="PTHR42951">
    <property type="entry name" value="METALLO-BETA-LACTAMASE DOMAIN-CONTAINING"/>
    <property type="match status" value="1"/>
</dbReference>
<reference evidence="4 5" key="1">
    <citation type="submission" date="2023-01" db="EMBL/GenBank/DDBJ databases">
        <title>Minimal conservation of predation-associated metabolite biosynthetic gene clusters underscores biosynthetic potential of Myxococcota including descriptions for ten novel species: Archangium lansinium sp. nov., Myxococcus landrumus sp. nov., Nannocystis bai.</title>
        <authorList>
            <person name="Ahearne A."/>
            <person name="Stevens C."/>
            <person name="Dowd S."/>
        </authorList>
    </citation>
    <scope>NUCLEOTIDE SEQUENCE [LARGE SCALE GENOMIC DNA]</scope>
    <source>
        <strain evidence="4 5">WIWO2</strain>
    </source>
</reference>
<evidence type="ECO:0000256" key="2">
    <source>
        <dbReference type="SAM" id="SignalP"/>
    </source>
</evidence>
<keyword evidence="2" id="KW-0732">Signal</keyword>
<organism evidence="4 5">
    <name type="scientific">Sorangium atrum</name>
    <dbReference type="NCBI Taxonomy" id="2995308"/>
    <lineage>
        <taxon>Bacteria</taxon>
        <taxon>Pseudomonadati</taxon>
        <taxon>Myxococcota</taxon>
        <taxon>Polyangia</taxon>
        <taxon>Polyangiales</taxon>
        <taxon>Polyangiaceae</taxon>
        <taxon>Sorangium</taxon>
    </lineage>
</organism>
<feature type="domain" description="Metallo-beta-lactamase" evidence="3">
    <location>
        <begin position="44"/>
        <end position="230"/>
    </location>
</feature>
<proteinExistence type="inferred from homology"/>
<dbReference type="EMBL" id="JAQNDK010000004">
    <property type="protein sequence ID" value="MDC0682878.1"/>
    <property type="molecule type" value="Genomic_DNA"/>
</dbReference>